<reference evidence="1 2" key="2">
    <citation type="submission" date="2018-11" db="EMBL/GenBank/DDBJ databases">
        <authorList>
            <consortium name="Pathogen Informatics"/>
        </authorList>
    </citation>
    <scope>NUCLEOTIDE SEQUENCE [LARGE SCALE GENOMIC DNA]</scope>
</reference>
<dbReference type="STRING" id="103827.A0A0N5CYC7"/>
<organism evidence="3">
    <name type="scientific">Thelazia callipaeda</name>
    <name type="common">Oriental eyeworm</name>
    <name type="synonym">Parasitic nematode</name>
    <dbReference type="NCBI Taxonomy" id="103827"/>
    <lineage>
        <taxon>Eukaryota</taxon>
        <taxon>Metazoa</taxon>
        <taxon>Ecdysozoa</taxon>
        <taxon>Nematoda</taxon>
        <taxon>Chromadorea</taxon>
        <taxon>Rhabditida</taxon>
        <taxon>Spirurina</taxon>
        <taxon>Spiruromorpha</taxon>
        <taxon>Thelazioidea</taxon>
        <taxon>Thelaziidae</taxon>
        <taxon>Thelazia</taxon>
    </lineage>
</organism>
<dbReference type="EMBL" id="UYYF01004339">
    <property type="protein sequence ID" value="VDN02683.1"/>
    <property type="molecule type" value="Genomic_DNA"/>
</dbReference>
<reference evidence="3" key="1">
    <citation type="submission" date="2017-02" db="UniProtKB">
        <authorList>
            <consortium name="WormBaseParasite"/>
        </authorList>
    </citation>
    <scope>IDENTIFICATION</scope>
</reference>
<dbReference type="PANTHER" id="PTHR16797">
    <property type="entry name" value="FACTOR VIII-ASSOCIATED GENE 1"/>
    <property type="match status" value="1"/>
</dbReference>
<dbReference type="SUPFAM" id="SSF48452">
    <property type="entry name" value="TPR-like"/>
    <property type="match status" value="1"/>
</dbReference>
<dbReference type="OrthoDB" id="10249246at2759"/>
<dbReference type="InterPro" id="IPR039494">
    <property type="entry name" value="F8A"/>
</dbReference>
<dbReference type="Gene3D" id="1.25.40.10">
    <property type="entry name" value="Tetratricopeptide repeat domain"/>
    <property type="match status" value="1"/>
</dbReference>
<sequence length="336" mass="38859">MSGTYRDLWLDYKSALDCLKKTFLKKPNYFQILAGLTDVALRFQDEECEQYAGMCYIQIAKIHEKQGDWSSQYGNYLKAARCFKKAELRNYEMNIFACSDYSNFMQDCYNRAINLIFDHDGFWLAGLHCTELGSTLCSIDEHQLALPYLLRGAELLKVEFHSRLAALQKLAACQAELELYSDALSTVDDLWTLHMKNTNNPKFGYGDELLKDCEIATVLLLLFKKNDDISGRHRLLLSLYDKSSLIPDKKTSPEWNVPWKKLPPKDSSLSKDLYFYFYEFVLAIRYGNVKMAKRSFDSLESRLNLMCIKLAMKMLHDMMHKGGLDKRGFADKFISG</sequence>
<dbReference type="GO" id="GO:0099518">
    <property type="term" value="P:vesicle cytoskeletal trafficking"/>
    <property type="evidence" value="ECO:0007669"/>
    <property type="project" value="TreeGrafter"/>
</dbReference>
<dbReference type="WBParaSite" id="TCLT_0000544601-mRNA-1">
    <property type="protein sequence ID" value="TCLT_0000544601-mRNA-1"/>
    <property type="gene ID" value="TCLT_0000544601"/>
</dbReference>
<keyword evidence="2" id="KW-1185">Reference proteome</keyword>
<dbReference type="GO" id="GO:0005769">
    <property type="term" value="C:early endosome"/>
    <property type="evidence" value="ECO:0007669"/>
    <property type="project" value="TreeGrafter"/>
</dbReference>
<gene>
    <name evidence="1" type="ORF">TCLT_LOCUS5435</name>
</gene>
<proteinExistence type="predicted"/>
<protein>
    <submittedName>
        <fullName evidence="3">TPR_REGION domain-containing protein</fullName>
    </submittedName>
</protein>
<accession>A0A0N5CYC7</accession>
<dbReference type="Proteomes" id="UP000276776">
    <property type="component" value="Unassembled WGS sequence"/>
</dbReference>
<dbReference type="OMA" id="FYFYEFV"/>
<dbReference type="PANTHER" id="PTHR16797:SF4">
    <property type="entry name" value="40-KDA HUNTINGTIN-ASSOCIATED PROTEIN"/>
    <property type="match status" value="1"/>
</dbReference>
<evidence type="ECO:0000313" key="1">
    <source>
        <dbReference type="EMBL" id="VDN02683.1"/>
    </source>
</evidence>
<name>A0A0N5CYC7_THECL</name>
<evidence type="ECO:0000313" key="2">
    <source>
        <dbReference type="Proteomes" id="UP000276776"/>
    </source>
</evidence>
<dbReference type="AlphaFoldDB" id="A0A0N5CYC7"/>
<dbReference type="Pfam" id="PF14938">
    <property type="entry name" value="SNAP"/>
    <property type="match status" value="1"/>
</dbReference>
<dbReference type="InterPro" id="IPR011990">
    <property type="entry name" value="TPR-like_helical_dom_sf"/>
</dbReference>
<evidence type="ECO:0000313" key="3">
    <source>
        <dbReference type="WBParaSite" id="TCLT_0000544601-mRNA-1"/>
    </source>
</evidence>